<dbReference type="Pfam" id="PF00990">
    <property type="entry name" value="GGDEF"/>
    <property type="match status" value="1"/>
</dbReference>
<keyword evidence="3" id="KW-1133">Transmembrane helix</keyword>
<dbReference type="InterPro" id="IPR050469">
    <property type="entry name" value="Diguanylate_Cyclase"/>
</dbReference>
<dbReference type="Gene3D" id="3.40.190.10">
    <property type="entry name" value="Periplasmic binding protein-like II"/>
    <property type="match status" value="2"/>
</dbReference>
<evidence type="ECO:0000256" key="1">
    <source>
        <dbReference type="ARBA" id="ARBA00012528"/>
    </source>
</evidence>
<organism evidence="6 7">
    <name type="scientific">Enterovibrio nigricans DSM 22720</name>
    <dbReference type="NCBI Taxonomy" id="1121868"/>
    <lineage>
        <taxon>Bacteria</taxon>
        <taxon>Pseudomonadati</taxon>
        <taxon>Pseudomonadota</taxon>
        <taxon>Gammaproteobacteria</taxon>
        <taxon>Vibrionales</taxon>
        <taxon>Vibrionaceae</taxon>
        <taxon>Enterovibrio</taxon>
    </lineage>
</organism>
<proteinExistence type="predicted"/>
<feature type="signal peptide" evidence="4">
    <location>
        <begin position="1"/>
        <end position="30"/>
    </location>
</feature>
<dbReference type="Pfam" id="PF00497">
    <property type="entry name" value="SBP_bac_3"/>
    <property type="match status" value="1"/>
</dbReference>
<keyword evidence="3" id="KW-0812">Transmembrane</keyword>
<dbReference type="SUPFAM" id="SSF53850">
    <property type="entry name" value="Periplasmic binding protein-like II"/>
    <property type="match status" value="1"/>
</dbReference>
<dbReference type="InterPro" id="IPR029787">
    <property type="entry name" value="Nucleotide_cyclase"/>
</dbReference>
<dbReference type="InterPro" id="IPR043128">
    <property type="entry name" value="Rev_trsase/Diguanyl_cyclase"/>
</dbReference>
<feature type="domain" description="GGDEF" evidence="5">
    <location>
        <begin position="332"/>
        <end position="466"/>
    </location>
</feature>
<evidence type="ECO:0000256" key="3">
    <source>
        <dbReference type="SAM" id="Phobius"/>
    </source>
</evidence>
<protein>
    <recommendedName>
        <fullName evidence="1">diguanylate cyclase</fullName>
        <ecNumber evidence="1">2.7.7.65</ecNumber>
    </recommendedName>
</protein>
<dbReference type="Proteomes" id="UP000190162">
    <property type="component" value="Unassembled WGS sequence"/>
</dbReference>
<keyword evidence="4" id="KW-0732">Signal</keyword>
<dbReference type="AlphaFoldDB" id="A0A1T4U2H6"/>
<dbReference type="SMART" id="SM00267">
    <property type="entry name" value="GGDEF"/>
    <property type="match status" value="1"/>
</dbReference>
<comment type="catalytic activity">
    <reaction evidence="2">
        <text>2 GTP = 3',3'-c-di-GMP + 2 diphosphate</text>
        <dbReference type="Rhea" id="RHEA:24898"/>
        <dbReference type="ChEBI" id="CHEBI:33019"/>
        <dbReference type="ChEBI" id="CHEBI:37565"/>
        <dbReference type="ChEBI" id="CHEBI:58805"/>
        <dbReference type="EC" id="2.7.7.65"/>
    </reaction>
</comment>
<feature type="transmembrane region" description="Helical" evidence="3">
    <location>
        <begin position="260"/>
        <end position="279"/>
    </location>
</feature>
<name>A0A1T4U2H6_9GAMM</name>
<dbReference type="Gene3D" id="3.30.70.270">
    <property type="match status" value="1"/>
</dbReference>
<evidence type="ECO:0000313" key="7">
    <source>
        <dbReference type="Proteomes" id="UP000190162"/>
    </source>
</evidence>
<evidence type="ECO:0000259" key="5">
    <source>
        <dbReference type="PROSITE" id="PS50887"/>
    </source>
</evidence>
<dbReference type="InterPro" id="IPR000160">
    <property type="entry name" value="GGDEF_dom"/>
</dbReference>
<feature type="chain" id="PRO_5012142867" description="diguanylate cyclase" evidence="4">
    <location>
        <begin position="31"/>
        <end position="479"/>
    </location>
</feature>
<dbReference type="PANTHER" id="PTHR45138">
    <property type="entry name" value="REGULATORY COMPONENTS OF SENSORY TRANSDUCTION SYSTEM"/>
    <property type="match status" value="1"/>
</dbReference>
<accession>A0A1T4U2H6</accession>
<dbReference type="InterPro" id="IPR001638">
    <property type="entry name" value="Solute-binding_3/MltF_N"/>
</dbReference>
<dbReference type="CDD" id="cd13706">
    <property type="entry name" value="PBP2_HisK_like_1"/>
    <property type="match status" value="1"/>
</dbReference>
<evidence type="ECO:0000256" key="4">
    <source>
        <dbReference type="SAM" id="SignalP"/>
    </source>
</evidence>
<dbReference type="CDD" id="cd01949">
    <property type="entry name" value="GGDEF"/>
    <property type="match status" value="1"/>
</dbReference>
<evidence type="ECO:0000256" key="2">
    <source>
        <dbReference type="ARBA" id="ARBA00034247"/>
    </source>
</evidence>
<evidence type="ECO:0000313" key="6">
    <source>
        <dbReference type="EMBL" id="SKA46708.1"/>
    </source>
</evidence>
<dbReference type="SMART" id="SM00062">
    <property type="entry name" value="PBPb"/>
    <property type="match status" value="1"/>
</dbReference>
<reference evidence="7" key="1">
    <citation type="submission" date="2017-02" db="EMBL/GenBank/DDBJ databases">
        <authorList>
            <person name="Varghese N."/>
            <person name="Submissions S."/>
        </authorList>
    </citation>
    <scope>NUCLEOTIDE SEQUENCE [LARGE SCALE GENOMIC DNA]</scope>
    <source>
        <strain evidence="7">DSM 22720</strain>
    </source>
</reference>
<keyword evidence="3" id="KW-0472">Membrane</keyword>
<dbReference type="EC" id="2.7.7.65" evidence="1"/>
<dbReference type="SUPFAM" id="SSF55073">
    <property type="entry name" value="Nucleotide cyclase"/>
    <property type="match status" value="1"/>
</dbReference>
<dbReference type="PANTHER" id="PTHR45138:SF9">
    <property type="entry name" value="DIGUANYLATE CYCLASE DGCM-RELATED"/>
    <property type="match status" value="1"/>
</dbReference>
<dbReference type="EMBL" id="FUXU01000004">
    <property type="protein sequence ID" value="SKA46708.1"/>
    <property type="molecule type" value="Genomic_DNA"/>
</dbReference>
<dbReference type="PROSITE" id="PS50887">
    <property type="entry name" value="GGDEF"/>
    <property type="match status" value="1"/>
</dbReference>
<keyword evidence="7" id="KW-1185">Reference proteome</keyword>
<sequence length="479" mass="54459">MMGIRRNQMRRCFSLLVLFSSLFFTAPSSANPQTLTITNSHSWKPFSYAENGEPRGLLVDFWRLYGDVNNTAIEFSLTDWNDSLLAVKAGGRKVHAGLVYSAERDTYLDYGDPIFELSTSLYVLNDEEGRKTDRILPWMEIGVVKGGYEEEYIKTHYPLAVTVPFNNNAKLIEAAINETVKRIVIDTQVATYYFSLQDNPHQFVPINKVYTKNIAIAVPKGERALLEEIQSGIQNIPAIEIQRIKQKWLNTRTRDTLPSWLIPALGAFFIGMLISYVYILKLTVKRKTTALRLANTQLEGFAYTDSLTGLLNRRGLEKIYSGEKVEQLMQKRCFAVVMIDIDHFKRINDDFGHLKGDEVLVAIADSLRMNIREAIAISRLGGEEMCIFLSICNIDKLELTCDYVRSYLIQMASQPELNLNVTASIGAVLVDEYHPEMKLDVLIHYADYLMYQAKRAGRDKVVIAHYSAVSARMSNEPVF</sequence>
<gene>
    <name evidence="6" type="ORF">SAMN02745132_00598</name>
</gene>
<dbReference type="NCBIfam" id="TIGR00254">
    <property type="entry name" value="GGDEF"/>
    <property type="match status" value="1"/>
</dbReference>
<dbReference type="GO" id="GO:0052621">
    <property type="term" value="F:diguanylate cyclase activity"/>
    <property type="evidence" value="ECO:0007669"/>
    <property type="project" value="UniProtKB-EC"/>
</dbReference>